<dbReference type="AlphaFoldDB" id="A0A5M8PQ18"/>
<reference evidence="2 3" key="1">
    <citation type="submission" date="2019-09" db="EMBL/GenBank/DDBJ databases">
        <title>The hologenome of the rock-dwelling lichen Lasallia pustulata.</title>
        <authorList>
            <person name="Greshake Tzovaras B."/>
            <person name="Segers F."/>
            <person name="Bicker A."/>
            <person name="Dal Grande F."/>
            <person name="Otte J."/>
            <person name="Hankeln T."/>
            <person name="Schmitt I."/>
            <person name="Ebersberger I."/>
        </authorList>
    </citation>
    <scope>NUCLEOTIDE SEQUENCE [LARGE SCALE GENOMIC DNA]</scope>
    <source>
        <strain evidence="2">A1-1</strain>
    </source>
</reference>
<dbReference type="Proteomes" id="UP000324767">
    <property type="component" value="Unassembled WGS sequence"/>
</dbReference>
<evidence type="ECO:0000313" key="3">
    <source>
        <dbReference type="Proteomes" id="UP000324767"/>
    </source>
</evidence>
<sequence length="88" mass="9381">MADDLSPPSRKLCFKAIGQAAKSDYKNDLSSSASNSDTRGARYYYTKRSLEGRSRSKTTPAKPGTNIGVHGERAAGSKTYDMGGDDAS</sequence>
<evidence type="ECO:0000313" key="2">
    <source>
        <dbReference type="EMBL" id="KAA6411666.1"/>
    </source>
</evidence>
<feature type="compositionally biased region" description="Polar residues" evidence="1">
    <location>
        <begin position="28"/>
        <end position="38"/>
    </location>
</feature>
<proteinExistence type="predicted"/>
<gene>
    <name evidence="2" type="ORF">FRX48_04947</name>
</gene>
<evidence type="ECO:0000256" key="1">
    <source>
        <dbReference type="SAM" id="MobiDB-lite"/>
    </source>
</evidence>
<feature type="region of interest" description="Disordered" evidence="1">
    <location>
        <begin position="23"/>
        <end position="88"/>
    </location>
</feature>
<comment type="caution">
    <text evidence="2">The sequence shown here is derived from an EMBL/GenBank/DDBJ whole genome shotgun (WGS) entry which is preliminary data.</text>
</comment>
<accession>A0A5M8PQ18</accession>
<dbReference type="EMBL" id="VXIT01000007">
    <property type="protein sequence ID" value="KAA6411666.1"/>
    <property type="molecule type" value="Genomic_DNA"/>
</dbReference>
<protein>
    <submittedName>
        <fullName evidence="2">Uncharacterized protein</fullName>
    </submittedName>
</protein>
<name>A0A5M8PQ18_9LECA</name>
<organism evidence="2 3">
    <name type="scientific">Lasallia pustulata</name>
    <dbReference type="NCBI Taxonomy" id="136370"/>
    <lineage>
        <taxon>Eukaryota</taxon>
        <taxon>Fungi</taxon>
        <taxon>Dikarya</taxon>
        <taxon>Ascomycota</taxon>
        <taxon>Pezizomycotina</taxon>
        <taxon>Lecanoromycetes</taxon>
        <taxon>OSLEUM clade</taxon>
        <taxon>Umbilicariomycetidae</taxon>
        <taxon>Umbilicariales</taxon>
        <taxon>Umbilicariaceae</taxon>
        <taxon>Lasallia</taxon>
    </lineage>
</organism>